<reference evidence="1 2" key="1">
    <citation type="journal article" date="2022" name="Nat. Ecol. Evol.">
        <title>A masculinizing supergene underlies an exaggerated male reproductive morph in a spider.</title>
        <authorList>
            <person name="Hendrickx F."/>
            <person name="De Corte Z."/>
            <person name="Sonet G."/>
            <person name="Van Belleghem S.M."/>
            <person name="Kostlbacher S."/>
            <person name="Vangestel C."/>
        </authorList>
    </citation>
    <scope>NUCLEOTIDE SEQUENCE [LARGE SCALE GENOMIC DNA]</scope>
    <source>
        <strain evidence="1">W744_W776</strain>
    </source>
</reference>
<organism evidence="1 2">
    <name type="scientific">Oedothorax gibbosus</name>
    <dbReference type="NCBI Taxonomy" id="931172"/>
    <lineage>
        <taxon>Eukaryota</taxon>
        <taxon>Metazoa</taxon>
        <taxon>Ecdysozoa</taxon>
        <taxon>Arthropoda</taxon>
        <taxon>Chelicerata</taxon>
        <taxon>Arachnida</taxon>
        <taxon>Araneae</taxon>
        <taxon>Araneomorphae</taxon>
        <taxon>Entelegynae</taxon>
        <taxon>Araneoidea</taxon>
        <taxon>Linyphiidae</taxon>
        <taxon>Erigoninae</taxon>
        <taxon>Oedothorax</taxon>
    </lineage>
</organism>
<protein>
    <submittedName>
        <fullName evidence="1">Uncharacterized protein</fullName>
    </submittedName>
</protein>
<dbReference type="Proteomes" id="UP000827092">
    <property type="component" value="Unassembled WGS sequence"/>
</dbReference>
<keyword evidence="2" id="KW-1185">Reference proteome</keyword>
<proteinExistence type="predicted"/>
<accession>A0AAV6TPM5</accession>
<gene>
    <name evidence="1" type="ORF">JTE90_002772</name>
</gene>
<name>A0AAV6TPM5_9ARAC</name>
<evidence type="ECO:0000313" key="2">
    <source>
        <dbReference type="Proteomes" id="UP000827092"/>
    </source>
</evidence>
<sequence length="208" mass="23075">MSSAVDKLIRPANQVVHSMNNGDHLNMALLFTNTLSNTEAISKAAENGCNNRGKKSFSQALKSPNSNASDIQNVRIQKSTAQLKKLALQLQILNIQKEIHQTVENTLQKVLETFTTSITNLAKQQNEATAGLKSAALARQLMKTSISLSNLKKKQNLRPQIFLISRLLVSTRVVLLKRKSLALLTQPLQDKNLLSNRLFLRLPDPPTD</sequence>
<dbReference type="AlphaFoldDB" id="A0AAV6TPM5"/>
<comment type="caution">
    <text evidence="1">The sequence shown here is derived from an EMBL/GenBank/DDBJ whole genome shotgun (WGS) entry which is preliminary data.</text>
</comment>
<evidence type="ECO:0000313" key="1">
    <source>
        <dbReference type="EMBL" id="KAG8173598.1"/>
    </source>
</evidence>
<dbReference type="EMBL" id="JAFNEN010001615">
    <property type="protein sequence ID" value="KAG8173598.1"/>
    <property type="molecule type" value="Genomic_DNA"/>
</dbReference>